<dbReference type="PATRIC" id="fig|271065.3.peg.2306"/>
<keyword evidence="4" id="KW-0808">Transferase</keyword>
<keyword evidence="7 9" id="KW-0573">Peptidoglycan synthesis</keyword>
<dbReference type="PANTHER" id="PTHR30582">
    <property type="entry name" value="L,D-TRANSPEPTIDASE"/>
    <property type="match status" value="1"/>
</dbReference>
<feature type="active site" description="Nucleophile" evidence="9">
    <location>
        <position position="137"/>
    </location>
</feature>
<dbReference type="InterPro" id="IPR038063">
    <property type="entry name" value="Transpep_catalytic_dom"/>
</dbReference>
<keyword evidence="3" id="KW-0328">Glycosyltransferase</keyword>
<dbReference type="Pfam" id="PF03734">
    <property type="entry name" value="YkuD"/>
    <property type="match status" value="1"/>
</dbReference>
<feature type="domain" description="L,D-TPase catalytic" evidence="10">
    <location>
        <begin position="5"/>
        <end position="161"/>
    </location>
</feature>
<dbReference type="SUPFAM" id="SSF141523">
    <property type="entry name" value="L,D-transpeptidase catalytic domain-like"/>
    <property type="match status" value="1"/>
</dbReference>
<evidence type="ECO:0000256" key="2">
    <source>
        <dbReference type="ARBA" id="ARBA00005992"/>
    </source>
</evidence>
<evidence type="ECO:0000256" key="6">
    <source>
        <dbReference type="ARBA" id="ARBA00022960"/>
    </source>
</evidence>
<dbReference type="RefSeq" id="WP_014148715.1">
    <property type="nucleotide sequence ID" value="NC_016112.1"/>
</dbReference>
<keyword evidence="8 9" id="KW-0961">Cell wall biogenesis/degradation</keyword>
<dbReference type="PROSITE" id="PS52029">
    <property type="entry name" value="LD_TPASE"/>
    <property type="match status" value="1"/>
</dbReference>
<evidence type="ECO:0000259" key="10">
    <source>
        <dbReference type="PROSITE" id="PS52029"/>
    </source>
</evidence>
<dbReference type="Proteomes" id="UP000008315">
    <property type="component" value="Chromosome"/>
</dbReference>
<name>G4SU23_META2</name>
<evidence type="ECO:0000256" key="4">
    <source>
        <dbReference type="ARBA" id="ARBA00022679"/>
    </source>
</evidence>
<dbReference type="PANTHER" id="PTHR30582:SF24">
    <property type="entry name" value="L,D-TRANSPEPTIDASE ERFK_SRFK-RELATED"/>
    <property type="match status" value="1"/>
</dbReference>
<sequence>MKPNSFIDISIPAQRLVIVDEGRVVKSYPVSTAKNGAGELRGSECTPRGWHKIRAKIGEGIPVYSVFKARRPTSEIYSPELGKQFPERDWILTRILWLGGLEPGKNRYGSVDTAWRYIYIHGCPDELMNGKPESHGCIRMINADLLDLFERVAINTEVYIHE</sequence>
<keyword evidence="12" id="KW-1185">Reference proteome</keyword>
<dbReference type="HOGENOM" id="CLU_042399_3_1_6"/>
<dbReference type="InterPro" id="IPR050979">
    <property type="entry name" value="LD-transpeptidase"/>
</dbReference>
<dbReference type="STRING" id="1091494.MEALZ_2244"/>
<dbReference type="UniPathway" id="UPA00219"/>
<dbReference type="Gene3D" id="2.40.440.10">
    <property type="entry name" value="L,D-transpeptidase catalytic domain-like"/>
    <property type="match status" value="1"/>
</dbReference>
<dbReference type="GO" id="GO:0008360">
    <property type="term" value="P:regulation of cell shape"/>
    <property type="evidence" value="ECO:0007669"/>
    <property type="project" value="UniProtKB-UniRule"/>
</dbReference>
<evidence type="ECO:0000256" key="7">
    <source>
        <dbReference type="ARBA" id="ARBA00022984"/>
    </source>
</evidence>
<dbReference type="GO" id="GO:0005576">
    <property type="term" value="C:extracellular region"/>
    <property type="evidence" value="ECO:0007669"/>
    <property type="project" value="TreeGrafter"/>
</dbReference>
<dbReference type="GO" id="GO:0016757">
    <property type="term" value="F:glycosyltransferase activity"/>
    <property type="evidence" value="ECO:0007669"/>
    <property type="project" value="UniProtKB-KW"/>
</dbReference>
<protein>
    <submittedName>
        <fullName evidence="11">ErfK/YbiS/YcfS/YnhG family protein</fullName>
    </submittedName>
</protein>
<organism evidence="11 12">
    <name type="scientific">Methylotuvimicrobium alcaliphilum (strain DSM 19304 / NCIMB 14124 / VKM B-2133 / 20Z)</name>
    <name type="common">Methylomicrobium alcaliphilum</name>
    <dbReference type="NCBI Taxonomy" id="1091494"/>
    <lineage>
        <taxon>Bacteria</taxon>
        <taxon>Pseudomonadati</taxon>
        <taxon>Pseudomonadota</taxon>
        <taxon>Gammaproteobacteria</taxon>
        <taxon>Methylococcales</taxon>
        <taxon>Methylococcaceae</taxon>
        <taxon>Methylotuvimicrobium</taxon>
    </lineage>
</organism>
<feature type="active site" description="Proton donor/acceptor" evidence="9">
    <location>
        <position position="121"/>
    </location>
</feature>
<dbReference type="AlphaFoldDB" id="G4SU23"/>
<dbReference type="CDD" id="cd16913">
    <property type="entry name" value="YkuD_like"/>
    <property type="match status" value="1"/>
</dbReference>
<dbReference type="GO" id="GO:0018104">
    <property type="term" value="P:peptidoglycan-protein cross-linking"/>
    <property type="evidence" value="ECO:0007669"/>
    <property type="project" value="TreeGrafter"/>
</dbReference>
<evidence type="ECO:0000256" key="9">
    <source>
        <dbReference type="PROSITE-ProRule" id="PRU01373"/>
    </source>
</evidence>
<evidence type="ECO:0000256" key="1">
    <source>
        <dbReference type="ARBA" id="ARBA00004752"/>
    </source>
</evidence>
<evidence type="ECO:0000256" key="3">
    <source>
        <dbReference type="ARBA" id="ARBA00022676"/>
    </source>
</evidence>
<dbReference type="GO" id="GO:0071972">
    <property type="term" value="F:peptidoglycan L,D-transpeptidase activity"/>
    <property type="evidence" value="ECO:0007669"/>
    <property type="project" value="TreeGrafter"/>
</dbReference>
<keyword evidence="6 9" id="KW-0133">Cell shape</keyword>
<evidence type="ECO:0000313" key="11">
    <source>
        <dbReference type="EMBL" id="CCE23929.1"/>
    </source>
</evidence>
<dbReference type="EMBL" id="FO082060">
    <property type="protein sequence ID" value="CCE23929.1"/>
    <property type="molecule type" value="Genomic_DNA"/>
</dbReference>
<gene>
    <name evidence="11" type="ordered locus">MEALZ_2244</name>
</gene>
<dbReference type="InterPro" id="IPR005490">
    <property type="entry name" value="LD_TPept_cat_dom"/>
</dbReference>
<keyword evidence="5" id="KW-0378">Hydrolase</keyword>
<accession>G4SU23</accession>
<proteinExistence type="inferred from homology"/>
<dbReference type="GO" id="GO:0071555">
    <property type="term" value="P:cell wall organization"/>
    <property type="evidence" value="ECO:0007669"/>
    <property type="project" value="UniProtKB-UniRule"/>
</dbReference>
<evidence type="ECO:0000256" key="8">
    <source>
        <dbReference type="ARBA" id="ARBA00023316"/>
    </source>
</evidence>
<evidence type="ECO:0000256" key="5">
    <source>
        <dbReference type="ARBA" id="ARBA00022801"/>
    </source>
</evidence>
<evidence type="ECO:0000313" key="12">
    <source>
        <dbReference type="Proteomes" id="UP000008315"/>
    </source>
</evidence>
<dbReference type="KEGG" id="mah:MEALZ_2244"/>
<comment type="similarity">
    <text evidence="2">Belongs to the YkuD family.</text>
</comment>
<reference evidence="12" key="1">
    <citation type="journal article" date="2012" name="J. Bacteriol.">
        <title>Genome sequence of the haloalkaliphilic methanotrophic bacterium Methylomicrobium alcaliphilum 20Z.</title>
        <authorList>
            <person name="Vuilleumier S."/>
            <person name="Khmelenina V.N."/>
            <person name="Bringel F."/>
            <person name="Reshetnikov A.S."/>
            <person name="Lajus A."/>
            <person name="Mangenot S."/>
            <person name="Rouy Z."/>
            <person name="Op den Camp H.J."/>
            <person name="Jetten M.S."/>
            <person name="Dispirito A.A."/>
            <person name="Dunfield P."/>
            <person name="Klotz M.G."/>
            <person name="Semrau J.D."/>
            <person name="Stein L.Y."/>
            <person name="Barbe V."/>
            <person name="Medigue C."/>
            <person name="Trotsenko Y.A."/>
            <person name="Kalyuzhnaya M.G."/>
        </authorList>
    </citation>
    <scope>NUCLEOTIDE SEQUENCE [LARGE SCALE GENOMIC DNA]</scope>
    <source>
        <strain evidence="12">DSM 19304 / NCIMB 14124 / VKM B-2133 / 20Z</strain>
    </source>
</reference>
<comment type="pathway">
    <text evidence="1 9">Cell wall biogenesis; peptidoglycan biosynthesis.</text>
</comment>